<comment type="caution">
    <text evidence="1">The sequence shown here is derived from an EMBL/GenBank/DDBJ whole genome shotgun (WGS) entry which is preliminary data.</text>
</comment>
<evidence type="ECO:0000313" key="1">
    <source>
        <dbReference type="EMBL" id="TEU23841.1"/>
    </source>
</evidence>
<protein>
    <submittedName>
        <fullName evidence="1">Uncharacterized protein</fullName>
    </submittedName>
</protein>
<proteinExistence type="predicted"/>
<evidence type="ECO:0000313" key="2">
    <source>
        <dbReference type="Proteomes" id="UP000297834"/>
    </source>
</evidence>
<organism evidence="1 2">
    <name type="scientific">Alkanindiges illinoisensis</name>
    <dbReference type="NCBI Taxonomy" id="197183"/>
    <lineage>
        <taxon>Bacteria</taxon>
        <taxon>Pseudomonadati</taxon>
        <taxon>Pseudomonadota</taxon>
        <taxon>Gammaproteobacteria</taxon>
        <taxon>Moraxellales</taxon>
        <taxon>Moraxellaceae</taxon>
        <taxon>Alkanindiges</taxon>
    </lineage>
</organism>
<gene>
    <name evidence="1" type="ORF">E2B99_12945</name>
</gene>
<name>A0A4Y7X919_9GAMM</name>
<dbReference type="Proteomes" id="UP000297834">
    <property type="component" value="Unassembled WGS sequence"/>
</dbReference>
<keyword evidence="2" id="KW-1185">Reference proteome</keyword>
<reference evidence="1 2" key="1">
    <citation type="submission" date="2019-03" db="EMBL/GenBank/DDBJ databases">
        <title>Alkanindiges illinoisensis: a potential pathogenic isolated from ascites of a gastric cancer patient with abdominal metastasis.</title>
        <authorList>
            <person name="Hu X."/>
            <person name="Yang B."/>
            <person name="Yan X."/>
            <person name="Lin L."/>
            <person name="Zhao H."/>
            <person name="Zhou F."/>
            <person name="Su B."/>
            <person name="Chen J."/>
            <person name="Rui Y."/>
            <person name="Wang Q."/>
            <person name="Zheng L."/>
        </authorList>
    </citation>
    <scope>NUCLEOTIDE SEQUENCE [LARGE SCALE GENOMIC DNA]</scope>
    <source>
        <strain evidence="1 2">NFYY 23406</strain>
    </source>
</reference>
<accession>A0A4Y7X919</accession>
<dbReference type="AlphaFoldDB" id="A0A4Y7X919"/>
<dbReference type="RefSeq" id="WP_134245529.1">
    <property type="nucleotide sequence ID" value="NZ_SNTY01000076.1"/>
</dbReference>
<dbReference type="EMBL" id="SNTY01000076">
    <property type="protein sequence ID" value="TEU23841.1"/>
    <property type="molecule type" value="Genomic_DNA"/>
</dbReference>
<sequence>MNMTMMSTNKLAWLDELIKPMPAHQQPHPLKQPPKASWLQRKQAEQRAIPDRLVNSVIQHSVLPATLFYQK</sequence>
<dbReference type="OrthoDB" id="6717755at2"/>